<dbReference type="Gene3D" id="3.40.50.720">
    <property type="entry name" value="NAD(P)-binding Rossmann-like Domain"/>
    <property type="match status" value="1"/>
</dbReference>
<gene>
    <name evidence="4" type="ORF">V22_26400</name>
</gene>
<dbReference type="EMBL" id="CP036316">
    <property type="protein sequence ID" value="QDT65387.1"/>
    <property type="molecule type" value="Genomic_DNA"/>
</dbReference>
<dbReference type="GO" id="GO:0070403">
    <property type="term" value="F:NAD+ binding"/>
    <property type="evidence" value="ECO:0007669"/>
    <property type="project" value="InterPro"/>
</dbReference>
<dbReference type="PANTHER" id="PTHR21363:SF0">
    <property type="entry name" value="PREPHENATE DEHYDROGENASE [NADP(+)]"/>
    <property type="match status" value="1"/>
</dbReference>
<dbReference type="GO" id="GO:0004665">
    <property type="term" value="F:prephenate dehydrogenase (NADP+) activity"/>
    <property type="evidence" value="ECO:0007669"/>
    <property type="project" value="InterPro"/>
</dbReference>
<reference evidence="4 5" key="1">
    <citation type="submission" date="2019-02" db="EMBL/GenBank/DDBJ databases">
        <title>Deep-cultivation of Planctomycetes and their phenomic and genomic characterization uncovers novel biology.</title>
        <authorList>
            <person name="Wiegand S."/>
            <person name="Jogler M."/>
            <person name="Boedeker C."/>
            <person name="Pinto D."/>
            <person name="Vollmers J."/>
            <person name="Rivas-Marin E."/>
            <person name="Kohn T."/>
            <person name="Peeters S.H."/>
            <person name="Heuer A."/>
            <person name="Rast P."/>
            <person name="Oberbeckmann S."/>
            <person name="Bunk B."/>
            <person name="Jeske O."/>
            <person name="Meyerdierks A."/>
            <person name="Storesund J.E."/>
            <person name="Kallscheuer N."/>
            <person name="Luecker S."/>
            <person name="Lage O.M."/>
            <person name="Pohl T."/>
            <person name="Merkel B.J."/>
            <person name="Hornburger P."/>
            <person name="Mueller R.-W."/>
            <person name="Bruemmer F."/>
            <person name="Labrenz M."/>
            <person name="Spormann A.M."/>
            <person name="Op den Camp H."/>
            <person name="Overmann J."/>
            <person name="Amann R."/>
            <person name="Jetten M.S.M."/>
            <person name="Mascher T."/>
            <person name="Medema M.H."/>
            <person name="Devos D.P."/>
            <person name="Kaster A.-K."/>
            <person name="Ovreas L."/>
            <person name="Rohde M."/>
            <person name="Galperin M.Y."/>
            <person name="Jogler C."/>
        </authorList>
    </citation>
    <scope>NUCLEOTIDE SEQUENCE [LARGE SCALE GENOMIC DNA]</scope>
    <source>
        <strain evidence="4 5">V22</strain>
    </source>
</reference>
<evidence type="ECO:0000259" key="3">
    <source>
        <dbReference type="PROSITE" id="PS51176"/>
    </source>
</evidence>
<evidence type="ECO:0000313" key="4">
    <source>
        <dbReference type="EMBL" id="QDT65387.1"/>
    </source>
</evidence>
<keyword evidence="1" id="KW-0560">Oxidoreductase</keyword>
<dbReference type="Pfam" id="PF02153">
    <property type="entry name" value="PDH_N"/>
    <property type="match status" value="1"/>
</dbReference>
<dbReference type="InterPro" id="IPR036291">
    <property type="entry name" value="NAD(P)-bd_dom_sf"/>
</dbReference>
<dbReference type="Proteomes" id="UP000319976">
    <property type="component" value="Chromosome"/>
</dbReference>
<dbReference type="SUPFAM" id="SSF48179">
    <property type="entry name" value="6-phosphogluconate dehydrogenase C-terminal domain-like"/>
    <property type="match status" value="1"/>
</dbReference>
<feature type="transmembrane region" description="Helical" evidence="2">
    <location>
        <begin position="12"/>
        <end position="32"/>
    </location>
</feature>
<dbReference type="PROSITE" id="PS51176">
    <property type="entry name" value="PDH_ADH"/>
    <property type="match status" value="1"/>
</dbReference>
<name>A0A517TAJ3_9PLAN</name>
<dbReference type="InterPro" id="IPR046825">
    <property type="entry name" value="PDH_C"/>
</dbReference>
<keyword evidence="2" id="KW-0812">Transmembrane</keyword>
<dbReference type="InterPro" id="IPR008927">
    <property type="entry name" value="6-PGluconate_DH-like_C_sf"/>
</dbReference>
<dbReference type="Pfam" id="PF20463">
    <property type="entry name" value="PDH_C"/>
    <property type="match status" value="1"/>
</dbReference>
<dbReference type="InterPro" id="IPR050812">
    <property type="entry name" value="Preph/Arog_dehydrog"/>
</dbReference>
<dbReference type="GO" id="GO:0008977">
    <property type="term" value="F:prephenate dehydrogenase (NAD+) activity"/>
    <property type="evidence" value="ECO:0007669"/>
    <property type="project" value="InterPro"/>
</dbReference>
<keyword evidence="5" id="KW-1185">Reference proteome</keyword>
<keyword evidence="2" id="KW-1133">Transmembrane helix</keyword>
<dbReference type="InterPro" id="IPR003099">
    <property type="entry name" value="Prephen_DH"/>
</dbReference>
<sequence>MSHADPVQVISPNAVIGIVGVGLIGGSIAAAVQKRYSDWRVIGFGRDTDRMNGAVELGLLDEARILVPKKPESIVKDIDFAIVCTPVQTIAHHARLIAAHCKESAVITDAGSVKQSICDALPNGLADGIHFLGSHPLAGSEKQGYEHADADLYEDRVCVLTPTEFTVPQSIAKVAAFWSGLGMRVLPMTPETHDSALALTSHLPHLLAGALAGLLTTEELDHLTASGFRDTTRVAAGDAQLWTEIFSSNRDAVLESISQFRERLDQFQSALEGKNESDLHRLLAEGKLARDRLDTKENS</sequence>
<dbReference type="SUPFAM" id="SSF51735">
    <property type="entry name" value="NAD(P)-binding Rossmann-fold domains"/>
    <property type="match status" value="1"/>
</dbReference>
<evidence type="ECO:0000256" key="1">
    <source>
        <dbReference type="ARBA" id="ARBA00023002"/>
    </source>
</evidence>
<dbReference type="AlphaFoldDB" id="A0A517TAJ3"/>
<organism evidence="4 5">
    <name type="scientific">Calycomorphotria hydatis</name>
    <dbReference type="NCBI Taxonomy" id="2528027"/>
    <lineage>
        <taxon>Bacteria</taxon>
        <taxon>Pseudomonadati</taxon>
        <taxon>Planctomycetota</taxon>
        <taxon>Planctomycetia</taxon>
        <taxon>Planctomycetales</taxon>
        <taxon>Planctomycetaceae</taxon>
        <taxon>Calycomorphotria</taxon>
    </lineage>
</organism>
<dbReference type="GO" id="GO:0006571">
    <property type="term" value="P:tyrosine biosynthetic process"/>
    <property type="evidence" value="ECO:0007669"/>
    <property type="project" value="InterPro"/>
</dbReference>
<keyword evidence="2" id="KW-0472">Membrane</keyword>
<dbReference type="InterPro" id="IPR046826">
    <property type="entry name" value="PDH_N"/>
</dbReference>
<dbReference type="Gene3D" id="1.10.3660.10">
    <property type="entry name" value="6-phosphogluconate dehydrogenase C-terminal like domain"/>
    <property type="match status" value="1"/>
</dbReference>
<proteinExistence type="predicted"/>
<feature type="domain" description="Prephenate/arogenate dehydrogenase" evidence="3">
    <location>
        <begin position="14"/>
        <end position="299"/>
    </location>
</feature>
<evidence type="ECO:0000313" key="5">
    <source>
        <dbReference type="Proteomes" id="UP000319976"/>
    </source>
</evidence>
<dbReference type="FunFam" id="3.40.50.720:FF:000208">
    <property type="entry name" value="Prephenate dehydrogenase"/>
    <property type="match status" value="1"/>
</dbReference>
<dbReference type="OrthoDB" id="9802008at2"/>
<evidence type="ECO:0000256" key="2">
    <source>
        <dbReference type="SAM" id="Phobius"/>
    </source>
</evidence>
<protein>
    <submittedName>
        <fullName evidence="4">Prephenate dehydrogenase</fullName>
    </submittedName>
</protein>
<accession>A0A517TAJ3</accession>
<dbReference type="KEGG" id="chya:V22_26400"/>
<dbReference type="PANTHER" id="PTHR21363">
    <property type="entry name" value="PREPHENATE DEHYDROGENASE"/>
    <property type="match status" value="1"/>
</dbReference>
<dbReference type="RefSeq" id="WP_145263337.1">
    <property type="nucleotide sequence ID" value="NZ_CP036316.1"/>
</dbReference>